<keyword evidence="8" id="KW-1133">Transmembrane helix</keyword>
<dbReference type="EMBL" id="KZ308748">
    <property type="protein sequence ID" value="KAG8233854.1"/>
    <property type="molecule type" value="Genomic_DNA"/>
</dbReference>
<dbReference type="InterPro" id="IPR029062">
    <property type="entry name" value="Class_I_gatase-like"/>
</dbReference>
<dbReference type="GO" id="GO:0046900">
    <property type="term" value="P:tetrahydrofolylpolyglutamate metabolic process"/>
    <property type="evidence" value="ECO:0007669"/>
    <property type="project" value="TreeGrafter"/>
</dbReference>
<dbReference type="OrthoDB" id="64220at2759"/>
<protein>
    <recommendedName>
        <fullName evidence="7">folate gamma-glutamyl hydrolase</fullName>
        <ecNumber evidence="7">3.4.19.9</ecNumber>
    </recommendedName>
</protein>
<evidence type="ECO:0000256" key="8">
    <source>
        <dbReference type="SAM" id="Phobius"/>
    </source>
</evidence>
<feature type="transmembrane region" description="Helical" evidence="8">
    <location>
        <begin position="12"/>
        <end position="31"/>
    </location>
</feature>
<accession>A0A8K0P7Q9</accession>
<comment type="catalytic activity">
    <reaction evidence="7">
        <text>(6S)-5,6,7,8-tetrahydrofolyl-(gamma-L-Glu)(n) + (n-1) H2O = (6S)-5,6,7,8-tetrahydrofolate + (n-1) L-glutamate</text>
        <dbReference type="Rhea" id="RHEA:56784"/>
        <dbReference type="Rhea" id="RHEA-COMP:14738"/>
        <dbReference type="ChEBI" id="CHEBI:15377"/>
        <dbReference type="ChEBI" id="CHEBI:29985"/>
        <dbReference type="ChEBI" id="CHEBI:57453"/>
        <dbReference type="ChEBI" id="CHEBI:141005"/>
        <dbReference type="EC" id="3.4.19.9"/>
    </reaction>
</comment>
<feature type="active site" description="Nucleophile" evidence="6 7">
    <location>
        <position position="141"/>
    </location>
</feature>
<dbReference type="PANTHER" id="PTHR11315">
    <property type="entry name" value="PROTEASE FAMILY C26 GAMMA-GLUTAMYL HYDROLASE"/>
    <property type="match status" value="1"/>
</dbReference>
<feature type="active site" evidence="7">
    <location>
        <position position="251"/>
    </location>
</feature>
<evidence type="ECO:0000256" key="1">
    <source>
        <dbReference type="ARBA" id="ARBA00004239"/>
    </source>
</evidence>
<keyword evidence="4" id="KW-0732">Signal</keyword>
<evidence type="ECO:0000256" key="4">
    <source>
        <dbReference type="ARBA" id="ARBA00022729"/>
    </source>
</evidence>
<dbReference type="Proteomes" id="UP000792457">
    <property type="component" value="Unassembled WGS sequence"/>
</dbReference>
<dbReference type="GO" id="GO:0034722">
    <property type="term" value="F:gamma-glutamyl-peptidase activity"/>
    <property type="evidence" value="ECO:0007669"/>
    <property type="project" value="UniProtKB-UniRule"/>
</dbReference>
<comment type="similarity">
    <text evidence="2">Belongs to the peptidase C26 family.</text>
</comment>
<keyword evidence="10" id="KW-1185">Reference proteome</keyword>
<evidence type="ECO:0000256" key="7">
    <source>
        <dbReference type="PROSITE-ProRule" id="PRU00607"/>
    </source>
</evidence>
<feature type="active site" description="Proton donor" evidence="6">
    <location>
        <position position="251"/>
    </location>
</feature>
<dbReference type="SUPFAM" id="SSF52317">
    <property type="entry name" value="Class I glutamine amidotransferase-like"/>
    <property type="match status" value="1"/>
</dbReference>
<dbReference type="PROSITE" id="PS51275">
    <property type="entry name" value="PEPTIDASE_C26_GGH"/>
    <property type="match status" value="1"/>
</dbReference>
<evidence type="ECO:0000256" key="5">
    <source>
        <dbReference type="ARBA" id="ARBA00022801"/>
    </source>
</evidence>
<dbReference type="AlphaFoldDB" id="A0A8K0P7Q9"/>
<reference evidence="9" key="2">
    <citation type="submission" date="2017-10" db="EMBL/GenBank/DDBJ databases">
        <title>Ladona fulva Genome sequencing and assembly.</title>
        <authorList>
            <person name="Murali S."/>
            <person name="Richards S."/>
            <person name="Bandaranaike D."/>
            <person name="Bellair M."/>
            <person name="Blankenburg K."/>
            <person name="Chao H."/>
            <person name="Dinh H."/>
            <person name="Doddapaneni H."/>
            <person name="Dugan-Rocha S."/>
            <person name="Elkadiri S."/>
            <person name="Gnanaolivu R."/>
            <person name="Hernandez B."/>
            <person name="Skinner E."/>
            <person name="Javaid M."/>
            <person name="Lee S."/>
            <person name="Li M."/>
            <person name="Ming W."/>
            <person name="Munidasa M."/>
            <person name="Muniz J."/>
            <person name="Nguyen L."/>
            <person name="Hughes D."/>
            <person name="Osuji N."/>
            <person name="Pu L.-L."/>
            <person name="Puazo M."/>
            <person name="Qu C."/>
            <person name="Quiroz J."/>
            <person name="Raj R."/>
            <person name="Weissenberger G."/>
            <person name="Xin Y."/>
            <person name="Zou X."/>
            <person name="Han Y."/>
            <person name="Worley K."/>
            <person name="Muzny D."/>
            <person name="Gibbs R."/>
        </authorList>
    </citation>
    <scope>NUCLEOTIDE SEQUENCE</scope>
    <source>
        <strain evidence="9">Sampled in the wild</strain>
    </source>
</reference>
<dbReference type="InterPro" id="IPR015527">
    <property type="entry name" value="Pept_C26_g-glut_hydrolase"/>
</dbReference>
<dbReference type="FunFam" id="3.40.50.880:FF:000024">
    <property type="entry name" value="Folate gamma-glutamyl hydrolase"/>
    <property type="match status" value="1"/>
</dbReference>
<dbReference type="EC" id="3.4.19.9" evidence="7"/>
<proteinExistence type="inferred from homology"/>
<keyword evidence="8" id="KW-0812">Transmembrane</keyword>
<evidence type="ECO:0000256" key="3">
    <source>
        <dbReference type="ARBA" id="ARBA00022525"/>
    </source>
</evidence>
<dbReference type="Pfam" id="PF07722">
    <property type="entry name" value="Peptidase_C26"/>
    <property type="match status" value="1"/>
</dbReference>
<evidence type="ECO:0000256" key="2">
    <source>
        <dbReference type="ARBA" id="ARBA00011083"/>
    </source>
</evidence>
<keyword evidence="5 7" id="KW-0378">Hydrolase</keyword>
<name>A0A8K0P7Q9_LADFU</name>
<dbReference type="PANTHER" id="PTHR11315:SF0">
    <property type="entry name" value="FOLATE GAMMA-GLUTAMYL HYDROLASE"/>
    <property type="match status" value="1"/>
</dbReference>
<sequence>MSVVRCKMAYTCSYFLILITVPFISGFPGHLKKLNNHPVIGILSQEFSVSMKNIYGDNFTSYIAASYVKHLEGAGARVVPIWINKTADYYEHIVLSLNGILFPGGATWLEGTGYGEAGRILYDLATSLNNNGDYFPLWGTCLGFELMTFLAADQDMRSNCSGMDVALPLSYKEGYLDSKLFGMAPDNILHLLASQNITSNFHMFCVTEKSFIEHGLDTQYKILAVSNDSDNKPFISVIEGKILPFYAVQFHPEKNSYEWNTKRHSIPHSAEATQVGQYFAEFFVNEARKSGHKFSSIEEESSSLIYNYNKYYTGLKGIAFEECYFFNE</sequence>
<dbReference type="PROSITE" id="PS51273">
    <property type="entry name" value="GATASE_TYPE_1"/>
    <property type="match status" value="1"/>
</dbReference>
<dbReference type="GO" id="GO:0005576">
    <property type="term" value="C:extracellular region"/>
    <property type="evidence" value="ECO:0007669"/>
    <property type="project" value="UniProtKB-SubCell"/>
</dbReference>
<dbReference type="Gene3D" id="3.40.50.880">
    <property type="match status" value="1"/>
</dbReference>
<comment type="caution">
    <text evidence="9">The sequence shown here is derived from an EMBL/GenBank/DDBJ whole genome shotgun (WGS) entry which is preliminary data.</text>
</comment>
<organism evidence="9 10">
    <name type="scientific">Ladona fulva</name>
    <name type="common">Scarce chaser dragonfly</name>
    <name type="synonym">Libellula fulva</name>
    <dbReference type="NCBI Taxonomy" id="123851"/>
    <lineage>
        <taxon>Eukaryota</taxon>
        <taxon>Metazoa</taxon>
        <taxon>Ecdysozoa</taxon>
        <taxon>Arthropoda</taxon>
        <taxon>Hexapoda</taxon>
        <taxon>Insecta</taxon>
        <taxon>Pterygota</taxon>
        <taxon>Palaeoptera</taxon>
        <taxon>Odonata</taxon>
        <taxon>Epiprocta</taxon>
        <taxon>Anisoptera</taxon>
        <taxon>Libelluloidea</taxon>
        <taxon>Libellulidae</taxon>
        <taxon>Ladona</taxon>
    </lineage>
</organism>
<evidence type="ECO:0000256" key="6">
    <source>
        <dbReference type="PIRSR" id="PIRSR615527-1"/>
    </source>
</evidence>
<gene>
    <name evidence="9" type="ORF">J437_LFUL006877</name>
</gene>
<dbReference type="GO" id="GO:0005773">
    <property type="term" value="C:vacuole"/>
    <property type="evidence" value="ECO:0007669"/>
    <property type="project" value="TreeGrafter"/>
</dbReference>
<dbReference type="InterPro" id="IPR011697">
    <property type="entry name" value="Peptidase_C26"/>
</dbReference>
<reference evidence="9" key="1">
    <citation type="submission" date="2013-04" db="EMBL/GenBank/DDBJ databases">
        <authorList>
            <person name="Qu J."/>
            <person name="Murali S.C."/>
            <person name="Bandaranaike D."/>
            <person name="Bellair M."/>
            <person name="Blankenburg K."/>
            <person name="Chao H."/>
            <person name="Dinh H."/>
            <person name="Doddapaneni H."/>
            <person name="Downs B."/>
            <person name="Dugan-Rocha S."/>
            <person name="Elkadiri S."/>
            <person name="Gnanaolivu R.D."/>
            <person name="Hernandez B."/>
            <person name="Javaid M."/>
            <person name="Jayaseelan J.C."/>
            <person name="Lee S."/>
            <person name="Li M."/>
            <person name="Ming W."/>
            <person name="Munidasa M."/>
            <person name="Muniz J."/>
            <person name="Nguyen L."/>
            <person name="Ongeri F."/>
            <person name="Osuji N."/>
            <person name="Pu L.-L."/>
            <person name="Puazo M."/>
            <person name="Qu C."/>
            <person name="Quiroz J."/>
            <person name="Raj R."/>
            <person name="Weissenberger G."/>
            <person name="Xin Y."/>
            <person name="Zou X."/>
            <person name="Han Y."/>
            <person name="Richards S."/>
            <person name="Worley K."/>
            <person name="Muzny D."/>
            <person name="Gibbs R."/>
        </authorList>
    </citation>
    <scope>NUCLEOTIDE SEQUENCE</scope>
    <source>
        <strain evidence="9">Sampled in the wild</strain>
    </source>
</reference>
<evidence type="ECO:0000313" key="10">
    <source>
        <dbReference type="Proteomes" id="UP000792457"/>
    </source>
</evidence>
<keyword evidence="3" id="KW-0964">Secreted</keyword>
<evidence type="ECO:0000313" key="9">
    <source>
        <dbReference type="EMBL" id="KAG8233854.1"/>
    </source>
</evidence>
<comment type="subcellular location">
    <subcellularLocation>
        <location evidence="1">Secreted</location>
        <location evidence="1">Extracellular space</location>
    </subcellularLocation>
</comment>
<keyword evidence="8" id="KW-0472">Membrane</keyword>